<evidence type="ECO:0000256" key="6">
    <source>
        <dbReference type="ARBA" id="ARBA00023315"/>
    </source>
</evidence>
<dbReference type="OrthoDB" id="9801955at2"/>
<organism evidence="8 9">
    <name type="scientific">Turneriella parva (strain ATCC BAA-1111 / DSM 21527 / NCTC 11395 / H)</name>
    <name type="common">Leptospira parva</name>
    <dbReference type="NCBI Taxonomy" id="869212"/>
    <lineage>
        <taxon>Bacteria</taxon>
        <taxon>Pseudomonadati</taxon>
        <taxon>Spirochaetota</taxon>
        <taxon>Spirochaetia</taxon>
        <taxon>Leptospirales</taxon>
        <taxon>Leptospiraceae</taxon>
        <taxon>Turneriella</taxon>
    </lineage>
</organism>
<dbReference type="PATRIC" id="fig|869212.3.peg.137"/>
<dbReference type="HOGENOM" id="CLU_049421_4_0_12"/>
<comment type="subcellular location">
    <subcellularLocation>
        <location evidence="1">Cell inner membrane</location>
    </subcellularLocation>
</comment>
<name>I4B0N4_TURPD</name>
<gene>
    <name evidence="8" type="ordered locus">Turpa_0179</name>
</gene>
<dbReference type="STRING" id="869212.Turpa_0179"/>
<dbReference type="GO" id="GO:0009247">
    <property type="term" value="P:glycolipid biosynthetic process"/>
    <property type="evidence" value="ECO:0007669"/>
    <property type="project" value="UniProtKB-ARBA"/>
</dbReference>
<dbReference type="GO" id="GO:0016746">
    <property type="term" value="F:acyltransferase activity"/>
    <property type="evidence" value="ECO:0007669"/>
    <property type="project" value="UniProtKB-KW"/>
</dbReference>
<evidence type="ECO:0000256" key="4">
    <source>
        <dbReference type="ARBA" id="ARBA00022679"/>
    </source>
</evidence>
<reference evidence="8 9" key="1">
    <citation type="submission" date="2012-06" db="EMBL/GenBank/DDBJ databases">
        <title>The complete chromosome of genome of Turneriella parva DSM 21527.</title>
        <authorList>
            <consortium name="US DOE Joint Genome Institute (JGI-PGF)"/>
            <person name="Lucas S."/>
            <person name="Han J."/>
            <person name="Lapidus A."/>
            <person name="Bruce D."/>
            <person name="Goodwin L."/>
            <person name="Pitluck S."/>
            <person name="Peters L."/>
            <person name="Kyrpides N."/>
            <person name="Mavromatis K."/>
            <person name="Ivanova N."/>
            <person name="Mikhailova N."/>
            <person name="Chertkov O."/>
            <person name="Detter J.C."/>
            <person name="Tapia R."/>
            <person name="Han C."/>
            <person name="Land M."/>
            <person name="Hauser L."/>
            <person name="Markowitz V."/>
            <person name="Cheng J.-F."/>
            <person name="Hugenholtz P."/>
            <person name="Woyke T."/>
            <person name="Wu D."/>
            <person name="Gronow S."/>
            <person name="Wellnitz S."/>
            <person name="Brambilla E."/>
            <person name="Klenk H.-P."/>
            <person name="Eisen J.A."/>
        </authorList>
    </citation>
    <scope>NUCLEOTIDE SEQUENCE [LARGE SCALE GENOMIC DNA]</scope>
    <source>
        <strain evidence="9">ATCC BAA-1111 / DSM 21527 / NCTC 11395 / H</strain>
    </source>
</reference>
<dbReference type="EMBL" id="CP002959">
    <property type="protein sequence ID" value="AFM10841.1"/>
    <property type="molecule type" value="Genomic_DNA"/>
</dbReference>
<dbReference type="Pfam" id="PF03279">
    <property type="entry name" value="Lip_A_acyltrans"/>
    <property type="match status" value="1"/>
</dbReference>
<dbReference type="Proteomes" id="UP000006048">
    <property type="component" value="Chromosome"/>
</dbReference>
<sequence length="315" mass="36428">MSQPEEKKYFPLKKRISHVIEFAFVMLLFGIINLFPFSMLHSVARFFRIILSPLLNSARRRIRGQVSEILGITDEKELKRFVNNNLDHTIRSFFELMQSWKMKNRRFIRKYVTFDEEALAIAEDRSQGVVFAEGHFGNWEIPIPAYASVGLKIYFAAQKLSNPYVDFMVRKIREGYGGGGAIYLKESEKYVPLLRRKEPIGLVADQDAGGEGVFVDFLGKQASTHMGPAVMAYLGKARLVVAFCIFQGKGRYRFYARTLYRFAGKSDFASSREAAQQLTQLWVSEMAKEIRKYPEQYFWVHRRWKTRPPSEGAQG</sequence>
<accession>I4B0N4</accession>
<dbReference type="PANTHER" id="PTHR30606:SF10">
    <property type="entry name" value="PHOSPHATIDYLINOSITOL MANNOSIDE ACYLTRANSFERASE"/>
    <property type="match status" value="1"/>
</dbReference>
<feature type="transmembrane region" description="Helical" evidence="7">
    <location>
        <begin position="20"/>
        <end position="40"/>
    </location>
</feature>
<dbReference type="AlphaFoldDB" id="I4B0N4"/>
<keyword evidence="4" id="KW-0808">Transferase</keyword>
<keyword evidence="7" id="KW-0812">Transmembrane</keyword>
<evidence type="ECO:0000256" key="5">
    <source>
        <dbReference type="ARBA" id="ARBA00023136"/>
    </source>
</evidence>
<evidence type="ECO:0000313" key="8">
    <source>
        <dbReference type="EMBL" id="AFM10841.1"/>
    </source>
</evidence>
<evidence type="ECO:0000313" key="9">
    <source>
        <dbReference type="Proteomes" id="UP000006048"/>
    </source>
</evidence>
<dbReference type="GO" id="GO:0005886">
    <property type="term" value="C:plasma membrane"/>
    <property type="evidence" value="ECO:0007669"/>
    <property type="project" value="UniProtKB-SubCell"/>
</dbReference>
<dbReference type="PANTHER" id="PTHR30606">
    <property type="entry name" value="LIPID A BIOSYNTHESIS LAUROYL ACYLTRANSFERASE"/>
    <property type="match status" value="1"/>
</dbReference>
<dbReference type="RefSeq" id="WP_014801362.1">
    <property type="nucleotide sequence ID" value="NC_018020.1"/>
</dbReference>
<evidence type="ECO:0000256" key="1">
    <source>
        <dbReference type="ARBA" id="ARBA00004533"/>
    </source>
</evidence>
<keyword evidence="5 7" id="KW-0472">Membrane</keyword>
<dbReference type="KEGG" id="tpx:Turpa_0179"/>
<keyword evidence="2" id="KW-1003">Cell membrane</keyword>
<evidence type="ECO:0000256" key="7">
    <source>
        <dbReference type="SAM" id="Phobius"/>
    </source>
</evidence>
<keyword evidence="3" id="KW-0997">Cell inner membrane</keyword>
<protein>
    <submittedName>
        <fullName evidence="8">Lipid A biosynthesis acyltransferase</fullName>
    </submittedName>
</protein>
<evidence type="ECO:0000256" key="2">
    <source>
        <dbReference type="ARBA" id="ARBA00022475"/>
    </source>
</evidence>
<keyword evidence="6 8" id="KW-0012">Acyltransferase</keyword>
<proteinExistence type="predicted"/>
<dbReference type="CDD" id="cd07984">
    <property type="entry name" value="LPLAT_LABLAT-like"/>
    <property type="match status" value="1"/>
</dbReference>
<dbReference type="InterPro" id="IPR004960">
    <property type="entry name" value="LipA_acyltrans"/>
</dbReference>
<keyword evidence="9" id="KW-1185">Reference proteome</keyword>
<evidence type="ECO:0000256" key="3">
    <source>
        <dbReference type="ARBA" id="ARBA00022519"/>
    </source>
</evidence>
<keyword evidence="7" id="KW-1133">Transmembrane helix</keyword>